<dbReference type="GeneID" id="85449953"/>
<reference evidence="8" key="1">
    <citation type="submission" date="2021-06" db="EMBL/GenBank/DDBJ databases">
        <title>Comparative genomics, transcriptomics and evolutionary studies reveal genomic signatures of adaptation to plant cell wall in hemibiotrophic fungi.</title>
        <authorList>
            <consortium name="DOE Joint Genome Institute"/>
            <person name="Baroncelli R."/>
            <person name="Diaz J.F."/>
            <person name="Benocci T."/>
            <person name="Peng M."/>
            <person name="Battaglia E."/>
            <person name="Haridas S."/>
            <person name="Andreopoulos W."/>
            <person name="Labutti K."/>
            <person name="Pangilinan J."/>
            <person name="Floch G.L."/>
            <person name="Makela M.R."/>
            <person name="Henrissat B."/>
            <person name="Grigoriev I.V."/>
            <person name="Crouch J.A."/>
            <person name="De Vries R.P."/>
            <person name="Sukno S.A."/>
            <person name="Thon M.R."/>
        </authorList>
    </citation>
    <scope>NUCLEOTIDE SEQUENCE</scope>
    <source>
        <strain evidence="8">CBS 193.32</strain>
    </source>
</reference>
<dbReference type="Gene3D" id="3.30.160.60">
    <property type="entry name" value="Classic Zinc Finger"/>
    <property type="match status" value="2"/>
</dbReference>
<evidence type="ECO:0000256" key="6">
    <source>
        <dbReference type="PROSITE-ProRule" id="PRU00042"/>
    </source>
</evidence>
<keyword evidence="6" id="KW-0863">Zinc-finger</keyword>
<keyword evidence="4" id="KW-0804">Transcription</keyword>
<keyword evidence="1" id="KW-0479">Metal-binding</keyword>
<evidence type="ECO:0000256" key="3">
    <source>
        <dbReference type="ARBA" id="ARBA00023015"/>
    </source>
</evidence>
<dbReference type="InterPro" id="IPR013087">
    <property type="entry name" value="Znf_C2H2_type"/>
</dbReference>
<dbReference type="CDD" id="cd12148">
    <property type="entry name" value="fungal_TF_MHR"/>
    <property type="match status" value="1"/>
</dbReference>
<evidence type="ECO:0000313" key="8">
    <source>
        <dbReference type="EMBL" id="KAK1675960.1"/>
    </source>
</evidence>
<evidence type="ECO:0000256" key="2">
    <source>
        <dbReference type="ARBA" id="ARBA00022833"/>
    </source>
</evidence>
<dbReference type="PANTHER" id="PTHR47660">
    <property type="entry name" value="TRANSCRIPTION FACTOR WITH C2H2 AND ZN(2)-CYS(6) DNA BINDING DOMAIN (EUROFUNG)-RELATED-RELATED"/>
    <property type="match status" value="1"/>
</dbReference>
<dbReference type="PROSITE" id="PS00028">
    <property type="entry name" value="ZINC_FINGER_C2H2_1"/>
    <property type="match status" value="1"/>
</dbReference>
<feature type="domain" description="C2H2-type" evidence="7">
    <location>
        <begin position="1"/>
        <end position="28"/>
    </location>
</feature>
<gene>
    <name evidence="8" type="ORF">BDP55DRAFT_117845</name>
</gene>
<dbReference type="GO" id="GO:0008270">
    <property type="term" value="F:zinc ion binding"/>
    <property type="evidence" value="ECO:0007669"/>
    <property type="project" value="UniProtKB-KW"/>
</dbReference>
<evidence type="ECO:0000256" key="5">
    <source>
        <dbReference type="ARBA" id="ARBA00023242"/>
    </source>
</evidence>
<dbReference type="Gene3D" id="4.10.240.10">
    <property type="entry name" value="Zn(2)-C6 fungal-type DNA-binding domain"/>
    <property type="match status" value="1"/>
</dbReference>
<dbReference type="GO" id="GO:0000981">
    <property type="term" value="F:DNA-binding transcription factor activity, RNA polymerase II-specific"/>
    <property type="evidence" value="ECO:0007669"/>
    <property type="project" value="InterPro"/>
</dbReference>
<keyword evidence="9" id="KW-1185">Reference proteome</keyword>
<keyword evidence="3" id="KW-0805">Transcription regulation</keyword>
<sequence length="453" mass="51194">MDCRTCGKKFKRKGHLNRHSARHSKYKPFHCDFNGRKFAQRDSLYRHAALHNRDTPSRQETRVEMTKRCEQACVAYASSKQRCQGGIPCWRCLKKGLSCCRKGQTSTVETRPDELFGGEEESNVELSDDRRTRETMMDRISESRGIRAPAPTEKAAETFLGVEDVATLAPDLSPWLPPREIISIQTPSRDPPLEPCQFDLGLDVGLHQQQSAATELGLQLHDPLGLSSYADCTMAEGSNGIFRWPDVDGGFHEAFHFSEDGLLNIWQNMFTQQAPKPRIGSTSDFRVPHATEAWISRAGSVENGLESSILKLTFPSPKAADDAIIQSEDFGLVREIDEQEYQAILNFWKSQKGTLSLQDGVFPHREVLNTFVQLYFEHFDCQFPCIHHCQMEAGNRPWVLLLALAATGSQYSEISRSFDHALALQELLRIALKLNILSSPSYSYRRQKLIVST</sequence>
<dbReference type="SUPFAM" id="SSF57667">
    <property type="entry name" value="beta-beta-alpha zinc fingers"/>
    <property type="match status" value="1"/>
</dbReference>
<evidence type="ECO:0000259" key="7">
    <source>
        <dbReference type="PROSITE" id="PS50157"/>
    </source>
</evidence>
<feature type="domain" description="C2H2-type" evidence="7">
    <location>
        <begin position="29"/>
        <end position="56"/>
    </location>
</feature>
<dbReference type="AlphaFoldDB" id="A0AAJ0AL84"/>
<dbReference type="EMBL" id="JAHMHR010000019">
    <property type="protein sequence ID" value="KAK1675960.1"/>
    <property type="molecule type" value="Genomic_DNA"/>
</dbReference>
<name>A0AAJ0AL84_9PEZI</name>
<keyword evidence="5" id="KW-0539">Nucleus</keyword>
<comment type="caution">
    <text evidence="8">The sequence shown here is derived from an EMBL/GenBank/DDBJ whole genome shotgun (WGS) entry which is preliminary data.</text>
</comment>
<dbReference type="SMART" id="SM00355">
    <property type="entry name" value="ZnF_C2H2"/>
    <property type="match status" value="2"/>
</dbReference>
<dbReference type="RefSeq" id="XP_060429963.1">
    <property type="nucleotide sequence ID" value="XM_060565427.1"/>
</dbReference>
<evidence type="ECO:0000313" key="9">
    <source>
        <dbReference type="Proteomes" id="UP001224890"/>
    </source>
</evidence>
<dbReference type="Proteomes" id="UP001224890">
    <property type="component" value="Unassembled WGS sequence"/>
</dbReference>
<dbReference type="InterPro" id="IPR036864">
    <property type="entry name" value="Zn2-C6_fun-type_DNA-bd_sf"/>
</dbReference>
<evidence type="ECO:0000256" key="1">
    <source>
        <dbReference type="ARBA" id="ARBA00022723"/>
    </source>
</evidence>
<dbReference type="PROSITE" id="PS50157">
    <property type="entry name" value="ZINC_FINGER_C2H2_2"/>
    <property type="match status" value="2"/>
</dbReference>
<dbReference type="InterPro" id="IPR036236">
    <property type="entry name" value="Znf_C2H2_sf"/>
</dbReference>
<keyword evidence="2" id="KW-0862">Zinc</keyword>
<accession>A0AAJ0AL84</accession>
<proteinExistence type="predicted"/>
<dbReference type="PANTHER" id="PTHR47660:SF2">
    <property type="entry name" value="TRANSCRIPTION FACTOR WITH C2H2 AND ZN(2)-CYS(6) DNA BINDING DOMAIN (EUROFUNG)"/>
    <property type="match status" value="1"/>
</dbReference>
<evidence type="ECO:0000256" key="4">
    <source>
        <dbReference type="ARBA" id="ARBA00023163"/>
    </source>
</evidence>
<organism evidence="8 9">
    <name type="scientific">Colletotrichum godetiae</name>
    <dbReference type="NCBI Taxonomy" id="1209918"/>
    <lineage>
        <taxon>Eukaryota</taxon>
        <taxon>Fungi</taxon>
        <taxon>Dikarya</taxon>
        <taxon>Ascomycota</taxon>
        <taxon>Pezizomycotina</taxon>
        <taxon>Sordariomycetes</taxon>
        <taxon>Hypocreomycetidae</taxon>
        <taxon>Glomerellales</taxon>
        <taxon>Glomerellaceae</taxon>
        <taxon>Colletotrichum</taxon>
        <taxon>Colletotrichum acutatum species complex</taxon>
    </lineage>
</organism>
<protein>
    <recommendedName>
        <fullName evidence="7">C2H2-type domain-containing protein</fullName>
    </recommendedName>
</protein>